<reference evidence="1 2" key="1">
    <citation type="submission" date="2016-04" db="EMBL/GenBank/DDBJ databases">
        <title>The genome of Intoshia linei affirms orthonectids as highly simplified spiralians.</title>
        <authorList>
            <person name="Mikhailov K.V."/>
            <person name="Slusarev G.S."/>
            <person name="Nikitin M.A."/>
            <person name="Logacheva M.D."/>
            <person name="Penin A."/>
            <person name="Aleoshin V."/>
            <person name="Panchin Y.V."/>
        </authorList>
    </citation>
    <scope>NUCLEOTIDE SEQUENCE [LARGE SCALE GENOMIC DNA]</scope>
    <source>
        <strain evidence="1">Intl2013</strain>
        <tissue evidence="1">Whole animal</tissue>
    </source>
</reference>
<name>A0A177B4H2_9BILA</name>
<accession>A0A177B4H2</accession>
<dbReference type="Proteomes" id="UP000078046">
    <property type="component" value="Unassembled WGS sequence"/>
</dbReference>
<dbReference type="AlphaFoldDB" id="A0A177B4H2"/>
<sequence>MIVKLLKLTNPKYCQKRYRLLYHGMYEQESDSWFPKFYLKCLSFSLLFTLMGGTGYIFDKLEDYEKSYKKKLNDDKKK</sequence>
<protein>
    <submittedName>
        <fullName evidence="1">Uncharacterized protein</fullName>
    </submittedName>
</protein>
<comment type="caution">
    <text evidence="1">The sequence shown here is derived from an EMBL/GenBank/DDBJ whole genome shotgun (WGS) entry which is preliminary data.</text>
</comment>
<gene>
    <name evidence="1" type="ORF">A3Q56_03015</name>
</gene>
<keyword evidence="2" id="KW-1185">Reference proteome</keyword>
<evidence type="ECO:0000313" key="2">
    <source>
        <dbReference type="Proteomes" id="UP000078046"/>
    </source>
</evidence>
<organism evidence="1 2">
    <name type="scientific">Intoshia linei</name>
    <dbReference type="NCBI Taxonomy" id="1819745"/>
    <lineage>
        <taxon>Eukaryota</taxon>
        <taxon>Metazoa</taxon>
        <taxon>Spiralia</taxon>
        <taxon>Lophotrochozoa</taxon>
        <taxon>Mesozoa</taxon>
        <taxon>Orthonectida</taxon>
        <taxon>Rhopaluridae</taxon>
        <taxon>Intoshia</taxon>
    </lineage>
</organism>
<dbReference type="EMBL" id="LWCA01000321">
    <property type="protein sequence ID" value="OAF69197.1"/>
    <property type="molecule type" value="Genomic_DNA"/>
</dbReference>
<proteinExistence type="predicted"/>
<evidence type="ECO:0000313" key="1">
    <source>
        <dbReference type="EMBL" id="OAF69197.1"/>
    </source>
</evidence>